<keyword evidence="3" id="KW-1185">Reference proteome</keyword>
<name>A0A6J8B8N8_MYTCO</name>
<gene>
    <name evidence="2" type="ORF">MCOR_16288</name>
</gene>
<accession>A0A6J8B8N8</accession>
<proteinExistence type="predicted"/>
<protein>
    <submittedName>
        <fullName evidence="2">Uncharacterized protein</fullName>
    </submittedName>
</protein>
<feature type="region of interest" description="Disordered" evidence="1">
    <location>
        <begin position="151"/>
        <end position="198"/>
    </location>
</feature>
<feature type="compositionally biased region" description="Basic residues" evidence="1">
    <location>
        <begin position="151"/>
        <end position="167"/>
    </location>
</feature>
<dbReference type="Proteomes" id="UP000507470">
    <property type="component" value="Unassembled WGS sequence"/>
</dbReference>
<dbReference type="OrthoDB" id="661148at2759"/>
<sequence>MAFALGFRDIDVKKTSVSCTVPNNDKARLMYYLHCMCAALDLSRTSQNLQRLRDYEKYYSLSSNETKELIVLCTLLNPIMLTNKCIFHSEEACGNSGNAFYEINSRRTTFAAVQSVMIGSVRANVSKIMCYKMSWLKYYYVEPLKKLRSASKRKSKNGSIKTRKLLRQIHDHSEDKNKSFEETSNSGTQDCETEDTNYVPVGSDERGDEFKEGMHNSCEKKDSYSRQCQRCPKSAPPFYFLSEYNKHLKEIHRTFPCTICPDKYAVVPCDEEDWGYPFVSSLTVPVSLATCPQKYNLRNI</sequence>
<dbReference type="AlphaFoldDB" id="A0A6J8B8N8"/>
<reference evidence="2 3" key="1">
    <citation type="submission" date="2020-06" db="EMBL/GenBank/DDBJ databases">
        <authorList>
            <person name="Li R."/>
            <person name="Bekaert M."/>
        </authorList>
    </citation>
    <scope>NUCLEOTIDE SEQUENCE [LARGE SCALE GENOMIC DNA]</scope>
    <source>
        <strain evidence="3">wild</strain>
    </source>
</reference>
<dbReference type="EMBL" id="CACVKT020002880">
    <property type="protein sequence ID" value="CAC5380318.1"/>
    <property type="molecule type" value="Genomic_DNA"/>
</dbReference>
<organism evidence="2 3">
    <name type="scientific">Mytilus coruscus</name>
    <name type="common">Sea mussel</name>
    <dbReference type="NCBI Taxonomy" id="42192"/>
    <lineage>
        <taxon>Eukaryota</taxon>
        <taxon>Metazoa</taxon>
        <taxon>Spiralia</taxon>
        <taxon>Lophotrochozoa</taxon>
        <taxon>Mollusca</taxon>
        <taxon>Bivalvia</taxon>
        <taxon>Autobranchia</taxon>
        <taxon>Pteriomorphia</taxon>
        <taxon>Mytilida</taxon>
        <taxon>Mytiloidea</taxon>
        <taxon>Mytilidae</taxon>
        <taxon>Mytilinae</taxon>
        <taxon>Mytilus</taxon>
    </lineage>
</organism>
<evidence type="ECO:0000313" key="2">
    <source>
        <dbReference type="EMBL" id="CAC5380318.1"/>
    </source>
</evidence>
<feature type="compositionally biased region" description="Basic and acidic residues" evidence="1">
    <location>
        <begin position="168"/>
        <end position="181"/>
    </location>
</feature>
<evidence type="ECO:0000313" key="3">
    <source>
        <dbReference type="Proteomes" id="UP000507470"/>
    </source>
</evidence>
<evidence type="ECO:0000256" key="1">
    <source>
        <dbReference type="SAM" id="MobiDB-lite"/>
    </source>
</evidence>